<proteinExistence type="predicted"/>
<dbReference type="Proteomes" id="UP001549920">
    <property type="component" value="Unassembled WGS sequence"/>
</dbReference>
<dbReference type="EMBL" id="JBEUOH010000019">
    <property type="protein sequence ID" value="KAL0869566.1"/>
    <property type="molecule type" value="Genomic_DNA"/>
</dbReference>
<sequence length="745" mass="84624">MRTGKSVNQTVRLQVLDDKLKSELKKLVAALLKSMFVWVSCSFALTSIFFKTTSRMLIEKGSGIQELMRMMGVTFKALTFSHVLNALVPGLFYTMMATILLQNSMHGGLNFSNMMQRHSVVTVSCFMGYTIFLIQIILCFFLHWYFDKIMAGKEYWKKSKPTMDVPHDKHKKRDPRYYEAPPTHLVPGIRVLHVTKAPGVLKDLTLDVYKGEITILLGENGAGKTTLISIMTGMTGMTKGKVLINGLDIQMEKQKARAHIGLCPQHNMFLANVNVIEHIMFFTMIKKGNFAEARDSAEAILKRLKILNKANNSTSELSGGMKRRVQLACALAGDADVLLLDEPTTGLDVETRRQLWDLMLSFRGTHTVLLSTHFMEEADALGNRVAALHAGQLRCHATPMYLKRGLGSGYRLTFTTTDHPKEETITDIIKGVIPEATLGETGSNTLTYNLPQKDTKKYPTLFTQLESKKTDLGIKTIGVGVPTLEEVFLNVMRRAWILNNMNGTDDELRRLSVRYPGVHFKNAPNVTEGIDLRNENFVLILWKFFLVDNVRTIFKILGTFMDSLISLTDLTLKTCTKSHKNHYILKKIEEEGNKFEKFLTLKTFESDICGARWNLRLIYCLYVCSTGCPWEVTSVRVTTSKWSSVSFWYSRVTGMFPFVILKVLHVPFILKILKLTIRTEIITLNYVWWCGLAAIVRQLAVPLRTLGVTKIKNENKINFEVSLFLNFFYKIGYYRTVSSYHIVVP</sequence>
<dbReference type="PANTHER" id="PTHR19229:SF36">
    <property type="entry name" value="ATP-BINDING CASSETTE SUB-FAMILY A MEMBER 2"/>
    <property type="match status" value="1"/>
</dbReference>
<evidence type="ECO:0000256" key="2">
    <source>
        <dbReference type="ARBA" id="ARBA00022737"/>
    </source>
</evidence>
<keyword evidence="8" id="KW-1185">Reference proteome</keyword>
<evidence type="ECO:0000256" key="5">
    <source>
        <dbReference type="SAM" id="Phobius"/>
    </source>
</evidence>
<feature type="transmembrane region" description="Helical" evidence="5">
    <location>
        <begin position="686"/>
        <end position="706"/>
    </location>
</feature>
<keyword evidence="1" id="KW-0813">Transport</keyword>
<evidence type="ECO:0000256" key="3">
    <source>
        <dbReference type="ARBA" id="ARBA00022741"/>
    </source>
</evidence>
<evidence type="ECO:0000256" key="1">
    <source>
        <dbReference type="ARBA" id="ARBA00022448"/>
    </source>
</evidence>
<dbReference type="PANTHER" id="PTHR19229">
    <property type="entry name" value="ATP-BINDING CASSETTE TRANSPORTER SUBFAMILY A ABCA"/>
    <property type="match status" value="1"/>
</dbReference>
<dbReference type="InterPro" id="IPR026082">
    <property type="entry name" value="ABCA"/>
</dbReference>
<dbReference type="InterPro" id="IPR056264">
    <property type="entry name" value="R2_ABCA1-4-like"/>
</dbReference>
<keyword evidence="4" id="KW-0067">ATP-binding</keyword>
<gene>
    <name evidence="7" type="ORF">ABMA27_005832</name>
</gene>
<dbReference type="PROSITE" id="PS00211">
    <property type="entry name" value="ABC_TRANSPORTER_1"/>
    <property type="match status" value="1"/>
</dbReference>
<reference evidence="7 8" key="1">
    <citation type="submission" date="2024-06" db="EMBL/GenBank/DDBJ databases">
        <title>A chromosome-level genome assembly of beet webworm, Loxostege sticticalis.</title>
        <authorList>
            <person name="Zhang Y."/>
        </authorList>
    </citation>
    <scope>NUCLEOTIDE SEQUENCE [LARGE SCALE GENOMIC DNA]</scope>
    <source>
        <strain evidence="7">AQ026</strain>
        <tissue evidence="7">Whole body</tissue>
    </source>
</reference>
<evidence type="ECO:0000256" key="4">
    <source>
        <dbReference type="ARBA" id="ARBA00022840"/>
    </source>
</evidence>
<keyword evidence="2" id="KW-0677">Repeat</keyword>
<feature type="domain" description="ABC transporter" evidence="6">
    <location>
        <begin position="186"/>
        <end position="415"/>
    </location>
</feature>
<keyword evidence="5" id="KW-1133">Transmembrane helix</keyword>
<feature type="transmembrane region" description="Helical" evidence="5">
    <location>
        <begin position="121"/>
        <end position="146"/>
    </location>
</feature>
<keyword evidence="3" id="KW-0547">Nucleotide-binding</keyword>
<evidence type="ECO:0000313" key="8">
    <source>
        <dbReference type="Proteomes" id="UP001549920"/>
    </source>
</evidence>
<dbReference type="PROSITE" id="PS50893">
    <property type="entry name" value="ABC_TRANSPORTER_2"/>
    <property type="match status" value="1"/>
</dbReference>
<protein>
    <recommendedName>
        <fullName evidence="6">ABC transporter domain-containing protein</fullName>
    </recommendedName>
</protein>
<dbReference type="InterPro" id="IPR003439">
    <property type="entry name" value="ABC_transporter-like_ATP-bd"/>
</dbReference>
<evidence type="ECO:0000259" key="6">
    <source>
        <dbReference type="PROSITE" id="PS50893"/>
    </source>
</evidence>
<evidence type="ECO:0000313" key="7">
    <source>
        <dbReference type="EMBL" id="KAL0869566.1"/>
    </source>
</evidence>
<comment type="caution">
    <text evidence="7">The sequence shown here is derived from an EMBL/GenBank/DDBJ whole genome shotgun (WGS) entry which is preliminary data.</text>
</comment>
<dbReference type="InterPro" id="IPR027417">
    <property type="entry name" value="P-loop_NTPase"/>
</dbReference>
<dbReference type="Gene3D" id="3.40.50.300">
    <property type="entry name" value="P-loop containing nucleotide triphosphate hydrolases"/>
    <property type="match status" value="1"/>
</dbReference>
<keyword evidence="5" id="KW-0812">Transmembrane</keyword>
<dbReference type="Pfam" id="PF23321">
    <property type="entry name" value="R1_ABCA1"/>
    <property type="match status" value="1"/>
</dbReference>
<dbReference type="CDD" id="cd03263">
    <property type="entry name" value="ABC_subfamily_A"/>
    <property type="match status" value="1"/>
</dbReference>
<name>A0ABR3HGN0_LOXSC</name>
<dbReference type="Pfam" id="PF00005">
    <property type="entry name" value="ABC_tran"/>
    <property type="match status" value="1"/>
</dbReference>
<feature type="transmembrane region" description="Helical" evidence="5">
    <location>
        <begin position="27"/>
        <end position="50"/>
    </location>
</feature>
<dbReference type="InterPro" id="IPR017871">
    <property type="entry name" value="ABC_transporter-like_CS"/>
</dbReference>
<feature type="transmembrane region" description="Helical" evidence="5">
    <location>
        <begin position="648"/>
        <end position="666"/>
    </location>
</feature>
<dbReference type="InterPro" id="IPR003593">
    <property type="entry name" value="AAA+_ATPase"/>
</dbReference>
<accession>A0ABR3HGN0</accession>
<organism evidence="7 8">
    <name type="scientific">Loxostege sticticalis</name>
    <name type="common">Beet webworm moth</name>
    <dbReference type="NCBI Taxonomy" id="481309"/>
    <lineage>
        <taxon>Eukaryota</taxon>
        <taxon>Metazoa</taxon>
        <taxon>Ecdysozoa</taxon>
        <taxon>Arthropoda</taxon>
        <taxon>Hexapoda</taxon>
        <taxon>Insecta</taxon>
        <taxon>Pterygota</taxon>
        <taxon>Neoptera</taxon>
        <taxon>Endopterygota</taxon>
        <taxon>Lepidoptera</taxon>
        <taxon>Glossata</taxon>
        <taxon>Ditrysia</taxon>
        <taxon>Pyraloidea</taxon>
        <taxon>Crambidae</taxon>
        <taxon>Pyraustinae</taxon>
        <taxon>Loxostege</taxon>
    </lineage>
</organism>
<keyword evidence="5" id="KW-0472">Membrane</keyword>
<dbReference type="SMART" id="SM00382">
    <property type="entry name" value="AAA"/>
    <property type="match status" value="1"/>
</dbReference>
<feature type="transmembrane region" description="Helical" evidence="5">
    <location>
        <begin position="77"/>
        <end position="101"/>
    </location>
</feature>
<dbReference type="SUPFAM" id="SSF52540">
    <property type="entry name" value="P-loop containing nucleoside triphosphate hydrolases"/>
    <property type="match status" value="1"/>
</dbReference>